<gene>
    <name evidence="1" type="ORF">BKP45_21070</name>
</gene>
<dbReference type="RefSeq" id="WP_071391121.1">
    <property type="nucleotide sequence ID" value="NZ_MLQS01000035.1"/>
</dbReference>
<dbReference type="EMBL" id="MLQS01000035">
    <property type="protein sequence ID" value="OIJ16501.1"/>
    <property type="molecule type" value="Genomic_DNA"/>
</dbReference>
<comment type="caution">
    <text evidence="1">The sequence shown here is derived from an EMBL/GenBank/DDBJ whole genome shotgun (WGS) entry which is preliminary data.</text>
</comment>
<reference evidence="1 2" key="1">
    <citation type="submission" date="2016-10" db="EMBL/GenBank/DDBJ databases">
        <title>Draft genome sequences of four alkaliphilic bacteria belonging to the Anaerobacillus genus.</title>
        <authorList>
            <person name="Bassil N.M."/>
            <person name="Lloyd J.R."/>
        </authorList>
    </citation>
    <scope>NUCLEOTIDE SEQUENCE [LARGE SCALE GENOMIC DNA]</scope>
    <source>
        <strain evidence="1 2">DSM 22531</strain>
    </source>
</reference>
<dbReference type="Proteomes" id="UP000180057">
    <property type="component" value="Unassembled WGS sequence"/>
</dbReference>
<evidence type="ECO:0000313" key="2">
    <source>
        <dbReference type="Proteomes" id="UP000180057"/>
    </source>
</evidence>
<proteinExistence type="predicted"/>
<evidence type="ECO:0000313" key="1">
    <source>
        <dbReference type="EMBL" id="OIJ16501.1"/>
    </source>
</evidence>
<dbReference type="STRING" id="472963.BKP45_21070"/>
<name>A0A1S2LVE8_9BACI</name>
<accession>A0A1S2LVE8</accession>
<keyword evidence="2" id="KW-1185">Reference proteome</keyword>
<organism evidence="1 2">
    <name type="scientific">Anaerobacillus alkalidiazotrophicus</name>
    <dbReference type="NCBI Taxonomy" id="472963"/>
    <lineage>
        <taxon>Bacteria</taxon>
        <taxon>Bacillati</taxon>
        <taxon>Bacillota</taxon>
        <taxon>Bacilli</taxon>
        <taxon>Bacillales</taxon>
        <taxon>Bacillaceae</taxon>
        <taxon>Anaerobacillus</taxon>
    </lineage>
</organism>
<dbReference type="AlphaFoldDB" id="A0A1S2LVE8"/>
<protein>
    <submittedName>
        <fullName evidence="1">Uncharacterized protein</fullName>
    </submittedName>
</protein>
<sequence length="383" mass="44617">MKPFQIWLPLFNISWETPSFSRDVERAQRSWDGEDRIWLIPGLKEVKRWSIKEGLSTFNECAIPSETFNNITIVNVSKNRTFFPQEGNGIPGEWGGNFPENLLNLWVSSNPTFISIDNKFKMNIPFFINDKVAYKEVIRTMPPGPIIPITKVDKEDLLVELKWTPNNNIESISPEVESSEFFGKYKWEKEPKNTFNLAVNDGGKKAFHTAILWKQPIQEMFPLGGGIDLLNHNSYLRRCLKDKQKNKVNIALQASRLTTVGWTTLEKQMVFPALYSGCMKNLLFEIEGSFDIEVNSFEELTEHELYTETFHSRIEVTRIFGWEGYFWWQLNNLVNVENKSIKTCELCEGMISGKIDKRYCSKKENPDCFRKRKAANKRNERKK</sequence>